<evidence type="ECO:0000313" key="6">
    <source>
        <dbReference type="EMBL" id="MBK1714435.1"/>
    </source>
</evidence>
<keyword evidence="2" id="KW-0479">Metal-binding</keyword>
<dbReference type="Pfam" id="PF04794">
    <property type="entry name" value="YdjC"/>
    <property type="match status" value="1"/>
</dbReference>
<dbReference type="InterPro" id="IPR006879">
    <property type="entry name" value="YdjC-like"/>
</dbReference>
<evidence type="ECO:0008006" key="8">
    <source>
        <dbReference type="Google" id="ProtNLM"/>
    </source>
</evidence>
<organism evidence="6 7">
    <name type="scientific">Rubrivivax gelatinosus</name>
    <name type="common">Rhodocyclus gelatinosus</name>
    <name type="synonym">Rhodopseudomonas gelatinosa</name>
    <dbReference type="NCBI Taxonomy" id="28068"/>
    <lineage>
        <taxon>Bacteria</taxon>
        <taxon>Pseudomonadati</taxon>
        <taxon>Pseudomonadota</taxon>
        <taxon>Betaproteobacteria</taxon>
        <taxon>Burkholderiales</taxon>
        <taxon>Sphaerotilaceae</taxon>
        <taxon>Rubrivivax</taxon>
    </lineage>
</organism>
<evidence type="ECO:0000256" key="2">
    <source>
        <dbReference type="ARBA" id="ARBA00022723"/>
    </source>
</evidence>
<proteinExistence type="predicted"/>
<dbReference type="PANTHER" id="PTHR31609:SF1">
    <property type="entry name" value="CARBOHYDRATE DEACETYLASE"/>
    <property type="match status" value="1"/>
</dbReference>
<evidence type="ECO:0000256" key="4">
    <source>
        <dbReference type="ARBA" id="ARBA00022842"/>
    </source>
</evidence>
<dbReference type="PANTHER" id="PTHR31609">
    <property type="entry name" value="YDJC DEACETYLASE FAMILY MEMBER"/>
    <property type="match status" value="1"/>
</dbReference>
<evidence type="ECO:0000256" key="5">
    <source>
        <dbReference type="ARBA" id="ARBA00023277"/>
    </source>
</evidence>
<evidence type="ECO:0000313" key="7">
    <source>
        <dbReference type="Proteomes" id="UP001041814"/>
    </source>
</evidence>
<dbReference type="InterPro" id="IPR011330">
    <property type="entry name" value="Glyco_hydro/deAcase_b/a-brl"/>
</dbReference>
<keyword evidence="3" id="KW-0378">Hydrolase</keyword>
<dbReference type="EMBL" id="NRRU01000067">
    <property type="protein sequence ID" value="MBK1714435.1"/>
    <property type="molecule type" value="Genomic_DNA"/>
</dbReference>
<name>A0ABS1E0H0_RUBGE</name>
<dbReference type="SUPFAM" id="SSF88713">
    <property type="entry name" value="Glycoside hydrolase/deacetylase"/>
    <property type="match status" value="1"/>
</dbReference>
<dbReference type="Proteomes" id="UP001041814">
    <property type="component" value="Unassembled WGS sequence"/>
</dbReference>
<protein>
    <recommendedName>
        <fullName evidence="8">ChbG/HpnK family deacetylase</fullName>
    </recommendedName>
</protein>
<keyword evidence="7" id="KW-1185">Reference proteome</keyword>
<reference evidence="6" key="2">
    <citation type="journal article" date="2020" name="Microorganisms">
        <title>Osmotic Adaptation and Compatible Solute Biosynthesis of Phototrophic Bacteria as Revealed from Genome Analyses.</title>
        <authorList>
            <person name="Imhoff J.F."/>
            <person name="Rahn T."/>
            <person name="Kunzel S."/>
            <person name="Keller A."/>
            <person name="Neulinger S.C."/>
        </authorList>
    </citation>
    <scope>NUCLEOTIDE SEQUENCE</scope>
    <source>
        <strain evidence="6">IM 151</strain>
    </source>
</reference>
<accession>A0ABS1E0H0</accession>
<evidence type="ECO:0000256" key="1">
    <source>
        <dbReference type="ARBA" id="ARBA00001946"/>
    </source>
</evidence>
<sequence length="288" mass="30961">MKTQHHLALCADDYGAAAHVDAAIDRLAHAGRLAAASMLVLRSRWPEAARRSHLWPATVKRGLHFNLSDGFALSSELRRHWDVLPRLPALIALAHAHALPLAAIGAELEAQIDRFQVYVGAAPAFVDGHQHVHHLPGVRDLVLRTAHARGLAVRNTGRVEGPSAALKRRLIEFSGGRALQRELRRLHIPHNDLLLGAYDFEADDYRARMQGWLATLDGEDDSASALLFCHPGDSAARSSGDEIAAAREREAHYLESPAFSEDLAAAGVALGPAFAAARQAGGQSSSAG</sequence>
<evidence type="ECO:0000256" key="3">
    <source>
        <dbReference type="ARBA" id="ARBA00022801"/>
    </source>
</evidence>
<reference evidence="6" key="1">
    <citation type="submission" date="2017-08" db="EMBL/GenBank/DDBJ databases">
        <authorList>
            <person name="Imhoff J.F."/>
            <person name="Rahn T."/>
            <person name="Kuenzel S."/>
            <person name="Neulinger S.C."/>
        </authorList>
    </citation>
    <scope>NUCLEOTIDE SEQUENCE</scope>
    <source>
        <strain evidence="6">IM 151</strain>
    </source>
</reference>
<comment type="cofactor">
    <cofactor evidence="1">
        <name>Mg(2+)</name>
        <dbReference type="ChEBI" id="CHEBI:18420"/>
    </cofactor>
</comment>
<gene>
    <name evidence="6" type="ORF">CKO43_16815</name>
</gene>
<dbReference type="RefSeq" id="WP_200379337.1">
    <property type="nucleotide sequence ID" value="NZ_NRRU01000067.1"/>
</dbReference>
<keyword evidence="5" id="KW-0119">Carbohydrate metabolism</keyword>
<dbReference type="Gene3D" id="3.20.20.370">
    <property type="entry name" value="Glycoside hydrolase/deacetylase"/>
    <property type="match status" value="1"/>
</dbReference>
<comment type="caution">
    <text evidence="6">The sequence shown here is derived from an EMBL/GenBank/DDBJ whole genome shotgun (WGS) entry which is preliminary data.</text>
</comment>
<keyword evidence="4" id="KW-0460">Magnesium</keyword>